<sequence length="373" mass="40076">MRVITQIGILALLAGGGAAWHLYGEQVGLPRPLALLGLEQTAGQAGDPGRPAGGGGLQVVAAPVRVGAVVERVESVGSARAREAITLTSRVSGIVSAIRFEEGQLVRAGDVLVEFDRSTQEAERDQARAQLDDARTRLNRARQLRATQAVPEAQIDQLEAALRQAEARLRQMEARIDEMKIVAPFAGRVGLRQVSLGALVQPGQAVTTLDDLSRMRIEFAVPEVFVARLSVGMPVVATSPAFGGRRFEGAVEVVDTRIDPATRSVKLVASFANPDEALKPGMFMNIELTLARRETAMLVPEEAIDPVADRAFVFAVRNGRAVRQEVKLGTRLAGEVEVLDGLAPDDQVVVRGLQRLRNGQPVTVTEVTRRPMS</sequence>
<evidence type="ECO:0000259" key="4">
    <source>
        <dbReference type="Pfam" id="PF25917"/>
    </source>
</evidence>
<dbReference type="InterPro" id="IPR058792">
    <property type="entry name" value="Beta-barrel_RND_2"/>
</dbReference>
<dbReference type="InterPro" id="IPR058625">
    <property type="entry name" value="MdtA-like_BSH"/>
</dbReference>
<feature type="domain" description="CusB-like beta-barrel" evidence="5">
    <location>
        <begin position="217"/>
        <end position="289"/>
    </location>
</feature>
<evidence type="ECO:0000259" key="5">
    <source>
        <dbReference type="Pfam" id="PF25954"/>
    </source>
</evidence>
<evidence type="ECO:0000259" key="6">
    <source>
        <dbReference type="Pfam" id="PF25989"/>
    </source>
</evidence>
<feature type="domain" description="YknX-like C-terminal permuted SH3-like" evidence="6">
    <location>
        <begin position="298"/>
        <end position="364"/>
    </location>
</feature>
<dbReference type="GO" id="GO:1990281">
    <property type="term" value="C:efflux pump complex"/>
    <property type="evidence" value="ECO:0007669"/>
    <property type="project" value="TreeGrafter"/>
</dbReference>
<dbReference type="AlphaFoldDB" id="A0A975YJK9"/>
<evidence type="ECO:0000313" key="8">
    <source>
        <dbReference type="Proteomes" id="UP000694001"/>
    </source>
</evidence>
<dbReference type="PANTHER" id="PTHR30469">
    <property type="entry name" value="MULTIDRUG RESISTANCE PROTEIN MDTA"/>
    <property type="match status" value="1"/>
</dbReference>
<accession>A0A975YJK9</accession>
<dbReference type="InterPro" id="IPR058637">
    <property type="entry name" value="YknX-like_C"/>
</dbReference>
<dbReference type="FunFam" id="2.40.30.170:FF:000010">
    <property type="entry name" value="Efflux RND transporter periplasmic adaptor subunit"/>
    <property type="match status" value="1"/>
</dbReference>
<evidence type="ECO:0000313" key="7">
    <source>
        <dbReference type="EMBL" id="QXM24895.1"/>
    </source>
</evidence>
<dbReference type="Pfam" id="PF25954">
    <property type="entry name" value="Beta-barrel_RND_2"/>
    <property type="match status" value="1"/>
</dbReference>
<comment type="similarity">
    <text evidence="1">Belongs to the membrane fusion protein (MFP) (TC 8.A.1) family.</text>
</comment>
<keyword evidence="2" id="KW-0175">Coiled coil</keyword>
<dbReference type="Proteomes" id="UP000694001">
    <property type="component" value="Chromosome"/>
</dbReference>
<dbReference type="Pfam" id="PF25989">
    <property type="entry name" value="YknX_C"/>
    <property type="match status" value="1"/>
</dbReference>
<protein>
    <submittedName>
        <fullName evidence="7">Efflux RND transporter periplasmic adaptor subunit</fullName>
    </submittedName>
</protein>
<dbReference type="InterPro" id="IPR058624">
    <property type="entry name" value="MdtA-like_HH"/>
</dbReference>
<evidence type="ECO:0000259" key="3">
    <source>
        <dbReference type="Pfam" id="PF25876"/>
    </source>
</evidence>
<evidence type="ECO:0000256" key="1">
    <source>
        <dbReference type="ARBA" id="ARBA00009477"/>
    </source>
</evidence>
<organism evidence="7 8">
    <name type="scientific">Elioraea tepida</name>
    <dbReference type="NCBI Taxonomy" id="2843330"/>
    <lineage>
        <taxon>Bacteria</taxon>
        <taxon>Pseudomonadati</taxon>
        <taxon>Pseudomonadota</taxon>
        <taxon>Alphaproteobacteria</taxon>
        <taxon>Acetobacterales</taxon>
        <taxon>Elioraeaceae</taxon>
        <taxon>Elioraea</taxon>
    </lineage>
</organism>
<dbReference type="Pfam" id="PF25917">
    <property type="entry name" value="BSH_RND"/>
    <property type="match status" value="1"/>
</dbReference>
<dbReference type="KEGG" id="elio:KO353_01070"/>
<dbReference type="InterPro" id="IPR006143">
    <property type="entry name" value="RND_pump_MFP"/>
</dbReference>
<evidence type="ECO:0000256" key="2">
    <source>
        <dbReference type="SAM" id="Coils"/>
    </source>
</evidence>
<dbReference type="RefSeq" id="WP_218285952.1">
    <property type="nucleotide sequence ID" value="NZ_CP076448.1"/>
</dbReference>
<keyword evidence="8" id="KW-1185">Reference proteome</keyword>
<feature type="domain" description="Multidrug resistance protein MdtA-like barrel-sandwich hybrid" evidence="4">
    <location>
        <begin position="84"/>
        <end position="206"/>
    </location>
</feature>
<name>A0A975YJK9_9PROT</name>
<feature type="domain" description="Multidrug resistance protein MdtA-like alpha-helical hairpin" evidence="3">
    <location>
        <begin position="120"/>
        <end position="181"/>
    </location>
</feature>
<dbReference type="Pfam" id="PF25876">
    <property type="entry name" value="HH_MFP_RND"/>
    <property type="match status" value="1"/>
</dbReference>
<gene>
    <name evidence="7" type="ORF">KO353_01070</name>
</gene>
<proteinExistence type="inferred from homology"/>
<dbReference type="GO" id="GO:0015562">
    <property type="term" value="F:efflux transmembrane transporter activity"/>
    <property type="evidence" value="ECO:0007669"/>
    <property type="project" value="TreeGrafter"/>
</dbReference>
<reference evidence="7" key="1">
    <citation type="submission" date="2021-06" db="EMBL/GenBank/DDBJ databases">
        <title>Elioraea tepida, sp. nov., a moderately thermophilic aerobic anoxygenic phototrophic bacterium isolated from an alkaline siliceous hot spring mat community in Yellowstone National Park, WY, USA.</title>
        <authorList>
            <person name="Saini M.K."/>
            <person name="Yoshida S."/>
            <person name="Sebastian A."/>
            <person name="Hirose S."/>
            <person name="Hara E."/>
            <person name="Tamaki H."/>
            <person name="Soulier N.T."/>
            <person name="Albert I."/>
            <person name="Hanada S."/>
            <person name="Bryant D.A."/>
            <person name="Tank M."/>
        </authorList>
    </citation>
    <scope>NUCLEOTIDE SEQUENCE</scope>
    <source>
        <strain evidence="7">MS-P2</strain>
    </source>
</reference>
<dbReference type="NCBIfam" id="TIGR01730">
    <property type="entry name" value="RND_mfp"/>
    <property type="match status" value="1"/>
</dbReference>
<dbReference type="EMBL" id="CP076448">
    <property type="protein sequence ID" value="QXM24895.1"/>
    <property type="molecule type" value="Genomic_DNA"/>
</dbReference>
<dbReference type="PANTHER" id="PTHR30469:SF16">
    <property type="entry name" value="HAE1 FAMILY EFFLUX PUMP MFP COMPONENT"/>
    <property type="match status" value="1"/>
</dbReference>
<feature type="coiled-coil region" evidence="2">
    <location>
        <begin position="117"/>
        <end position="182"/>
    </location>
</feature>